<sequence>MVFWQAYRSKGSKAGMKRFLLAILTGLLLAATPAAAQTQATHQTHVFWEQTYDLPHHASGDVFLRLLPLANGGYVTCGCGSVPNWQMVSGRYAVSGQALWQRPGRIMRTCEQALLAWRGRYAVAATRRVVNSTAEPLFVQWLDAGTGDSLRTADLPVGAVQGRAVGLLAEPDGFTLGGFGSVGGASYTVATDYILARLDTLGGVKWARAYPNPTPGFFVYANDVVRTARGGYLLTGMASQRVSGLGVGVYYPWFVETDAQGTLLRSRLVPFFGPRRQTTLDRNFTSTVVLNNGNGYAVCGLVDSIDNRAPGPQLGYVARVDTALNVAWTRRLPGWRNRYGYTVQPTRIREQPDGTLQVLSWDLPDANAYFYVTTLSGATGQVLHQQEFLVSGAQYLRVWDWQLLADSSVVVAGSLERAGSTNYAAWVGRYKLVPRPVLAAGAPKAGAGALQLYPNPAGGATAWVQLPEAAGALTLSDALGRVVRRQTVRRTADGGAPIDLTGLPPGLYALRFTGQSGTTHFARLLRQ</sequence>
<evidence type="ECO:0000256" key="1">
    <source>
        <dbReference type="SAM" id="SignalP"/>
    </source>
</evidence>
<dbReference type="AlphaFoldDB" id="A0AA88FHG0"/>
<feature type="chain" id="PRO_5041635491" evidence="1">
    <location>
        <begin position="37"/>
        <end position="527"/>
    </location>
</feature>
<dbReference type="Proteomes" id="UP000326380">
    <property type="component" value="Unassembled WGS sequence"/>
</dbReference>
<evidence type="ECO:0000313" key="2">
    <source>
        <dbReference type="EMBL" id="KAA9327147.1"/>
    </source>
</evidence>
<evidence type="ECO:0000313" key="3">
    <source>
        <dbReference type="Proteomes" id="UP000326380"/>
    </source>
</evidence>
<gene>
    <name evidence="2" type="ORF">F0P96_18090</name>
</gene>
<name>A0AA88FHG0_9BACT</name>
<feature type="signal peptide" evidence="1">
    <location>
        <begin position="1"/>
        <end position="36"/>
    </location>
</feature>
<keyword evidence="1" id="KW-0732">Signal</keyword>
<dbReference type="EMBL" id="VTWU01000007">
    <property type="protein sequence ID" value="KAA9327147.1"/>
    <property type="molecule type" value="Genomic_DNA"/>
</dbReference>
<dbReference type="InterPro" id="IPR026444">
    <property type="entry name" value="Secre_tail"/>
</dbReference>
<proteinExistence type="predicted"/>
<comment type="caution">
    <text evidence="2">The sequence shown here is derived from an EMBL/GenBank/DDBJ whole genome shotgun (WGS) entry which is preliminary data.</text>
</comment>
<accession>A0AA88FHG0</accession>
<organism evidence="2 3">
    <name type="scientific">Hymenobacter busanensis</name>
    <dbReference type="NCBI Taxonomy" id="2607656"/>
    <lineage>
        <taxon>Bacteria</taxon>
        <taxon>Pseudomonadati</taxon>
        <taxon>Bacteroidota</taxon>
        <taxon>Cytophagia</taxon>
        <taxon>Cytophagales</taxon>
        <taxon>Hymenobacteraceae</taxon>
        <taxon>Hymenobacter</taxon>
    </lineage>
</organism>
<dbReference type="NCBIfam" id="TIGR04183">
    <property type="entry name" value="Por_Secre_tail"/>
    <property type="match status" value="1"/>
</dbReference>
<protein>
    <submittedName>
        <fullName evidence="2">T9SS type A sorting domain-containing protein</fullName>
    </submittedName>
</protein>
<keyword evidence="3" id="KW-1185">Reference proteome</keyword>
<reference evidence="2 3" key="1">
    <citation type="submission" date="2019-09" db="EMBL/GenBank/DDBJ databases">
        <title>Genome sequence of Hymenobacter sp. M3.</title>
        <authorList>
            <person name="Srinivasan S."/>
        </authorList>
    </citation>
    <scope>NUCLEOTIDE SEQUENCE [LARGE SCALE GENOMIC DNA]</scope>
    <source>
        <strain evidence="2 3">M3</strain>
    </source>
</reference>